<name>A0A0L6VC62_9BASI</name>
<proteinExistence type="predicted"/>
<dbReference type="VEuPathDB" id="FungiDB:VP01_2088g4"/>
<keyword evidence="2" id="KW-1185">Reference proteome</keyword>
<sequence>MAHQLICIFVHAELKLQPIAFLSKKFPPKYVSGDHLLHVWHKLRNILLTGINIHVSSGDTSMTAIVGLPLEIDIKMHLRICFCYLCLATAANHFDAQSCNVSQWDQIDMQLNANCSESLRYTNCWNQILSAKDAKLFGDRPFLSELKENKVKCPTHDEGAGYATPMN</sequence>
<protein>
    <submittedName>
        <fullName evidence="1">Uncharacterized protein</fullName>
    </submittedName>
</protein>
<dbReference type="AlphaFoldDB" id="A0A0L6VC62"/>
<dbReference type="STRING" id="27349.A0A0L6VC62"/>
<gene>
    <name evidence="1" type="ORF">VP01_2088g4</name>
</gene>
<comment type="caution">
    <text evidence="1">The sequence shown here is derived from an EMBL/GenBank/DDBJ whole genome shotgun (WGS) entry which is preliminary data.</text>
</comment>
<evidence type="ECO:0000313" key="2">
    <source>
        <dbReference type="Proteomes" id="UP000037035"/>
    </source>
</evidence>
<dbReference type="Proteomes" id="UP000037035">
    <property type="component" value="Unassembled WGS sequence"/>
</dbReference>
<evidence type="ECO:0000313" key="1">
    <source>
        <dbReference type="EMBL" id="KNZ57725.1"/>
    </source>
</evidence>
<dbReference type="OrthoDB" id="10534729at2759"/>
<dbReference type="EMBL" id="LAVV01006935">
    <property type="protein sequence ID" value="KNZ57725.1"/>
    <property type="molecule type" value="Genomic_DNA"/>
</dbReference>
<reference evidence="1 2" key="1">
    <citation type="submission" date="2015-08" db="EMBL/GenBank/DDBJ databases">
        <title>Next Generation Sequencing and Analysis of the Genome of Puccinia sorghi L Schw, the Causal Agent of Maize Common Rust.</title>
        <authorList>
            <person name="Rochi L."/>
            <person name="Burguener G."/>
            <person name="Darino M."/>
            <person name="Turjanski A."/>
            <person name="Kreff E."/>
            <person name="Dieguez M.J."/>
            <person name="Sacco F."/>
        </authorList>
    </citation>
    <scope>NUCLEOTIDE SEQUENCE [LARGE SCALE GENOMIC DNA]</scope>
    <source>
        <strain evidence="1 2">RO10H11247</strain>
    </source>
</reference>
<accession>A0A0L6VC62</accession>
<organism evidence="1 2">
    <name type="scientific">Puccinia sorghi</name>
    <dbReference type="NCBI Taxonomy" id="27349"/>
    <lineage>
        <taxon>Eukaryota</taxon>
        <taxon>Fungi</taxon>
        <taxon>Dikarya</taxon>
        <taxon>Basidiomycota</taxon>
        <taxon>Pucciniomycotina</taxon>
        <taxon>Pucciniomycetes</taxon>
        <taxon>Pucciniales</taxon>
        <taxon>Pucciniaceae</taxon>
        <taxon>Puccinia</taxon>
    </lineage>
</organism>